<feature type="region of interest" description="Disordered" evidence="17">
    <location>
        <begin position="1114"/>
        <end position="1135"/>
    </location>
</feature>
<evidence type="ECO:0000259" key="21">
    <source>
        <dbReference type="PROSITE" id="PS50112"/>
    </source>
</evidence>
<dbReference type="RefSeq" id="WP_240591681.1">
    <property type="nucleotide sequence ID" value="NZ_JAKUDL010000005.1"/>
</dbReference>
<feature type="domain" description="Response regulatory" evidence="20">
    <location>
        <begin position="990"/>
        <end position="1106"/>
    </location>
</feature>
<dbReference type="Gene3D" id="1.10.287.130">
    <property type="match status" value="1"/>
</dbReference>
<gene>
    <name evidence="24" type="ORF">MJ923_14310</name>
</gene>
<dbReference type="InterPro" id="IPR005467">
    <property type="entry name" value="His_kinase_dom"/>
</dbReference>
<dbReference type="InterPro" id="IPR036641">
    <property type="entry name" value="HPT_dom_sf"/>
</dbReference>
<evidence type="ECO:0000259" key="22">
    <source>
        <dbReference type="PROSITE" id="PS50113"/>
    </source>
</evidence>
<evidence type="ECO:0000256" key="15">
    <source>
        <dbReference type="PROSITE-ProRule" id="PRU00110"/>
    </source>
</evidence>
<evidence type="ECO:0000256" key="9">
    <source>
        <dbReference type="ARBA" id="ARBA00022777"/>
    </source>
</evidence>
<evidence type="ECO:0000256" key="10">
    <source>
        <dbReference type="ARBA" id="ARBA00022840"/>
    </source>
</evidence>
<dbReference type="SUPFAM" id="SSF47384">
    <property type="entry name" value="Homodimeric domain of signal transducing histidine kinase"/>
    <property type="match status" value="1"/>
</dbReference>
<dbReference type="InterPro" id="IPR013767">
    <property type="entry name" value="PAS_fold"/>
</dbReference>
<dbReference type="PROSITE" id="PS50112">
    <property type="entry name" value="PAS"/>
    <property type="match status" value="1"/>
</dbReference>
<dbReference type="PANTHER" id="PTHR45339:SF1">
    <property type="entry name" value="HYBRID SIGNAL TRANSDUCTION HISTIDINE KINASE J"/>
    <property type="match status" value="1"/>
</dbReference>
<dbReference type="Pfam" id="PF02518">
    <property type="entry name" value="HATPase_c"/>
    <property type="match status" value="1"/>
</dbReference>
<dbReference type="InterPro" id="IPR000700">
    <property type="entry name" value="PAS-assoc_C"/>
</dbReference>
<evidence type="ECO:0000256" key="12">
    <source>
        <dbReference type="ARBA" id="ARBA00023012"/>
    </source>
</evidence>
<dbReference type="SUPFAM" id="SSF52172">
    <property type="entry name" value="CheY-like"/>
    <property type="match status" value="2"/>
</dbReference>
<comment type="caution">
    <text evidence="24">The sequence shown here is derived from an EMBL/GenBank/DDBJ whole genome shotgun (WGS) entry which is preliminary data.</text>
</comment>
<evidence type="ECO:0000256" key="18">
    <source>
        <dbReference type="SAM" id="Phobius"/>
    </source>
</evidence>
<dbReference type="CDD" id="cd00082">
    <property type="entry name" value="HisKA"/>
    <property type="match status" value="1"/>
</dbReference>
<dbReference type="SMART" id="SM00448">
    <property type="entry name" value="REC"/>
    <property type="match status" value="2"/>
</dbReference>
<dbReference type="InterPro" id="IPR011006">
    <property type="entry name" value="CheY-like_superfamily"/>
</dbReference>
<proteinExistence type="predicted"/>
<dbReference type="Pfam" id="PF00072">
    <property type="entry name" value="Response_reg"/>
    <property type="match status" value="2"/>
</dbReference>
<dbReference type="PANTHER" id="PTHR45339">
    <property type="entry name" value="HYBRID SIGNAL TRANSDUCTION HISTIDINE KINASE J"/>
    <property type="match status" value="1"/>
</dbReference>
<dbReference type="PROSITE" id="PS50110">
    <property type="entry name" value="RESPONSE_REGULATORY"/>
    <property type="match status" value="2"/>
</dbReference>
<comment type="catalytic activity">
    <reaction evidence="1">
        <text>ATP + protein L-histidine = ADP + protein N-phospho-L-histidine.</text>
        <dbReference type="EC" id="2.7.13.3"/>
    </reaction>
</comment>
<dbReference type="Gene3D" id="3.30.450.20">
    <property type="entry name" value="PAS domain"/>
    <property type="match status" value="1"/>
</dbReference>
<dbReference type="GO" id="GO:0005886">
    <property type="term" value="C:plasma membrane"/>
    <property type="evidence" value="ECO:0007669"/>
    <property type="project" value="UniProtKB-SubCell"/>
</dbReference>
<dbReference type="PRINTS" id="PR00344">
    <property type="entry name" value="BCTRLSENSOR"/>
</dbReference>
<evidence type="ECO:0000256" key="1">
    <source>
        <dbReference type="ARBA" id="ARBA00000085"/>
    </source>
</evidence>
<feature type="domain" description="PAC" evidence="22">
    <location>
        <begin position="535"/>
        <end position="587"/>
    </location>
</feature>
<keyword evidence="6" id="KW-0808">Transferase</keyword>
<keyword evidence="7 18" id="KW-0812">Transmembrane</keyword>
<dbReference type="SUPFAM" id="SSF55874">
    <property type="entry name" value="ATPase domain of HSP90 chaperone/DNA topoisomerase II/histidine kinase"/>
    <property type="match status" value="1"/>
</dbReference>
<dbReference type="SMART" id="SM00091">
    <property type="entry name" value="PAS"/>
    <property type="match status" value="1"/>
</dbReference>
<dbReference type="PROSITE" id="PS50109">
    <property type="entry name" value="HIS_KIN"/>
    <property type="match status" value="1"/>
</dbReference>
<evidence type="ECO:0000256" key="3">
    <source>
        <dbReference type="ARBA" id="ARBA00012438"/>
    </source>
</evidence>
<keyword evidence="9" id="KW-0418">Kinase</keyword>
<dbReference type="Gene3D" id="3.30.565.10">
    <property type="entry name" value="Histidine kinase-like ATPase, C-terminal domain"/>
    <property type="match status" value="1"/>
</dbReference>
<dbReference type="GO" id="GO:0000155">
    <property type="term" value="F:phosphorelay sensor kinase activity"/>
    <property type="evidence" value="ECO:0007669"/>
    <property type="project" value="InterPro"/>
</dbReference>
<dbReference type="SUPFAM" id="SSF55781">
    <property type="entry name" value="GAF domain-like"/>
    <property type="match status" value="1"/>
</dbReference>
<dbReference type="InterPro" id="IPR035965">
    <property type="entry name" value="PAS-like_dom_sf"/>
</dbReference>
<dbReference type="NCBIfam" id="TIGR00229">
    <property type="entry name" value="sensory_box"/>
    <property type="match status" value="1"/>
</dbReference>
<keyword evidence="13 18" id="KW-0472">Membrane</keyword>
<keyword evidence="5 16" id="KW-0597">Phosphoprotein</keyword>
<reference evidence="24 25" key="1">
    <citation type="submission" date="2022-02" db="EMBL/GenBank/DDBJ databases">
        <title>The genome sequence of Shewanella sp. 3B26.</title>
        <authorList>
            <person name="Du J."/>
        </authorList>
    </citation>
    <scope>NUCLEOTIDE SEQUENCE [LARGE SCALE GENOMIC DNA]</scope>
    <source>
        <strain evidence="24 25">3B26</strain>
    </source>
</reference>
<dbReference type="InterPro" id="IPR001789">
    <property type="entry name" value="Sig_transdc_resp-reg_receiver"/>
</dbReference>
<dbReference type="Gene3D" id="3.30.450.40">
    <property type="match status" value="1"/>
</dbReference>
<dbReference type="Gene3D" id="3.40.50.2300">
    <property type="match status" value="2"/>
</dbReference>
<keyword evidence="12" id="KW-0902">Two-component regulatory system</keyword>
<accession>A0AAJ1F1C6</accession>
<dbReference type="Pfam" id="PF01627">
    <property type="entry name" value="Hpt"/>
    <property type="match status" value="1"/>
</dbReference>
<protein>
    <recommendedName>
        <fullName evidence="3">histidine kinase</fullName>
        <ecNumber evidence="3">2.7.13.3</ecNumber>
    </recommendedName>
</protein>
<evidence type="ECO:0000256" key="4">
    <source>
        <dbReference type="ARBA" id="ARBA00022475"/>
    </source>
</evidence>
<feature type="domain" description="PAS" evidence="21">
    <location>
        <begin position="463"/>
        <end position="532"/>
    </location>
</feature>
<dbReference type="InterPro" id="IPR029016">
    <property type="entry name" value="GAF-like_dom_sf"/>
</dbReference>
<keyword evidence="25" id="KW-1185">Reference proteome</keyword>
<dbReference type="SMART" id="SM00388">
    <property type="entry name" value="HisKA"/>
    <property type="match status" value="1"/>
</dbReference>
<evidence type="ECO:0000256" key="6">
    <source>
        <dbReference type="ARBA" id="ARBA00022679"/>
    </source>
</evidence>
<evidence type="ECO:0000313" key="25">
    <source>
        <dbReference type="Proteomes" id="UP001297581"/>
    </source>
</evidence>
<dbReference type="InterPro" id="IPR003661">
    <property type="entry name" value="HisK_dim/P_dom"/>
</dbReference>
<keyword evidence="14" id="KW-0131">Cell cycle</keyword>
<feature type="domain" description="Histidine kinase" evidence="19">
    <location>
        <begin position="605"/>
        <end position="826"/>
    </location>
</feature>
<evidence type="ECO:0000256" key="5">
    <source>
        <dbReference type="ARBA" id="ARBA00022553"/>
    </source>
</evidence>
<dbReference type="PROSITE" id="PS50113">
    <property type="entry name" value="PAC"/>
    <property type="match status" value="1"/>
</dbReference>
<sequence length="1324" mass="145429">MRFIRHLSILLFTLTVLLLAFQAKLTHDFRTLTEELTQSYDEARYSLSLAQEVRSSSDHLTKFARAYAVTGNPKYQQLFNYVLAVRNGQMPRQHGHEFSYWDVIAAPGADIPPLVSGAPQYTALIDEMIEAGLTDSELMQLKQALNTSNELVSMERLAFDLVAGKYHPEGKPDLLGASKIVFSEAYFGEKRKIMMPLSDFYDALSKRHDTKVDAAEQALLTFNSEQQFTLALLALFTLGTFAAIWRWYLHPLNAMQEKMTQHVERHDYHFTLDEDDKGALRPLAIAQNRLLAEVATQLDSNQALKELSDATRGCETLTEFGDKVIQFLMSRYGFPLVGLYLHGDDGLYRIAGLGYPADAERLAAEDSLQMRMLKAKKPQSLKGLDGHYRLPTLGGELALSELHFLPLQINKQPIGLLEIGCIGALQESVIHWLDVIGSDLAIGMRLSYNQQKQLEAERKVSAQLQFNQQVLNAIPNPMYYIDKNQQLIGVNTAFITFCGLSEDEILGQSLSGLYSEAAEDFSAAHESLLTSPGNLDYQLTLNNAEGDVRQFGVYEATYYDAEHKPEGVVGLLVDISEQKEFEQVLQQAKDSADDASRAKGEFLANMSHEIRTPMNAIIGMSHLALNSKLDPKQRHYVTRIDQAAKSLLGIINDILDFSKVEAGKLQLEHTDFLLDDVMENLSNLLGIRAEEKGIELLFDLSPELPLGLVGDPLRLGQVLTNLCGNSVKFTEKGEVILKVFPLETTEKKAHIRFEIRDSGIGMTKEQLSRLFQSFSQADGSVTRKYGGTGLGLTISKHLVELMGGHILVDSTPGQGSVFSFDVWFGLQEAKARDLYQPIESLKGKRTLVVDDNDAAREIMKGLLEAMSFRVSLEASGASALATLDAANAMDDPFDLVFMDWQLPGEDGVEISKRIRANKVLQQPKIILVTAYGRDFAIGNDNTENLDGLLIKPVNPSLLFNAIADAFGGRVLSADMEPSDTNTVSGLAGRRILLVEDNITNQEVAAGILEQQGVKLLLANHGQEALELLEREPIELVLMDMQMPVMDGLTATRAIRSQPKFARLPIIAMTANAMEQDIKSCIEAGMNAHIGKPIEVNDLFEKMLKHLGDGGDYVPVASTETEPKSQKPAPSAGSQELIFDPADGIARMGGNEARFWQITANFIDQQLATETEFLTAIDAQDTANIANICHGIKGAAANLGIMVLSQLGAQLEALAKSKTLPSSQQAAQLYAMLASLKAQVEGRLGPQHPEADDAPEDDNWDNAMAQIALLVSQGDTEAIDKVSALAATSAGAARRLKALNSALGNYDFALAEEELAKLQSPVESD</sequence>
<dbReference type="Proteomes" id="UP001297581">
    <property type="component" value="Unassembled WGS sequence"/>
</dbReference>
<feature type="transmembrane region" description="Helical" evidence="18">
    <location>
        <begin position="228"/>
        <end position="249"/>
    </location>
</feature>
<evidence type="ECO:0000256" key="7">
    <source>
        <dbReference type="ARBA" id="ARBA00022692"/>
    </source>
</evidence>
<dbReference type="InterPro" id="IPR036890">
    <property type="entry name" value="HATPase_C_sf"/>
</dbReference>
<keyword evidence="8" id="KW-0547">Nucleotide-binding</keyword>
<name>A0AAJ1F1C6_9GAMM</name>
<dbReference type="InterPro" id="IPR000014">
    <property type="entry name" value="PAS"/>
</dbReference>
<dbReference type="SUPFAM" id="SSF55785">
    <property type="entry name" value="PYP-like sensor domain (PAS domain)"/>
    <property type="match status" value="1"/>
</dbReference>
<dbReference type="SMART" id="SM00387">
    <property type="entry name" value="HATPase_c"/>
    <property type="match status" value="1"/>
</dbReference>
<dbReference type="CDD" id="cd17546">
    <property type="entry name" value="REC_hyHK_CKI1_RcsC-like"/>
    <property type="match status" value="2"/>
</dbReference>
<dbReference type="InterPro" id="IPR008207">
    <property type="entry name" value="Sig_transdc_His_kin_Hpt_dom"/>
</dbReference>
<dbReference type="SUPFAM" id="SSF47226">
    <property type="entry name" value="Histidine-containing phosphotransfer domain, HPT domain"/>
    <property type="match status" value="1"/>
</dbReference>
<dbReference type="PROSITE" id="PS50894">
    <property type="entry name" value="HPT"/>
    <property type="match status" value="1"/>
</dbReference>
<dbReference type="InterPro" id="IPR004358">
    <property type="entry name" value="Sig_transdc_His_kin-like_C"/>
</dbReference>
<evidence type="ECO:0000256" key="13">
    <source>
        <dbReference type="ARBA" id="ARBA00023136"/>
    </source>
</evidence>
<dbReference type="CDD" id="cd16922">
    <property type="entry name" value="HATPase_EvgS-ArcB-TorS-like"/>
    <property type="match status" value="1"/>
</dbReference>
<evidence type="ECO:0000259" key="20">
    <source>
        <dbReference type="PROSITE" id="PS50110"/>
    </source>
</evidence>
<evidence type="ECO:0000256" key="16">
    <source>
        <dbReference type="PROSITE-ProRule" id="PRU00169"/>
    </source>
</evidence>
<dbReference type="Gene3D" id="1.20.120.160">
    <property type="entry name" value="HPT domain"/>
    <property type="match status" value="1"/>
</dbReference>
<feature type="domain" description="Response regulatory" evidence="20">
    <location>
        <begin position="845"/>
        <end position="966"/>
    </location>
</feature>
<keyword evidence="11 18" id="KW-1133">Transmembrane helix</keyword>
<dbReference type="FunFam" id="1.10.287.130:FF:000038">
    <property type="entry name" value="Sensory transduction histidine kinase"/>
    <property type="match status" value="1"/>
</dbReference>
<evidence type="ECO:0000256" key="8">
    <source>
        <dbReference type="ARBA" id="ARBA00022741"/>
    </source>
</evidence>
<dbReference type="FunFam" id="3.30.565.10:FF:000010">
    <property type="entry name" value="Sensor histidine kinase RcsC"/>
    <property type="match status" value="1"/>
</dbReference>
<dbReference type="EC" id="2.7.13.3" evidence="3"/>
<feature type="modified residue" description="4-aspartylphosphate" evidence="16">
    <location>
        <position position="899"/>
    </location>
</feature>
<dbReference type="GO" id="GO:0006355">
    <property type="term" value="P:regulation of DNA-templated transcription"/>
    <property type="evidence" value="ECO:0007669"/>
    <property type="project" value="InterPro"/>
</dbReference>
<evidence type="ECO:0000256" key="2">
    <source>
        <dbReference type="ARBA" id="ARBA00004651"/>
    </source>
</evidence>
<evidence type="ECO:0000256" key="11">
    <source>
        <dbReference type="ARBA" id="ARBA00022989"/>
    </source>
</evidence>
<keyword evidence="10" id="KW-0067">ATP-binding</keyword>
<feature type="modified residue" description="Phosphohistidine" evidence="15">
    <location>
        <position position="1189"/>
    </location>
</feature>
<dbReference type="CDD" id="cd00130">
    <property type="entry name" value="PAS"/>
    <property type="match status" value="1"/>
</dbReference>
<dbReference type="Pfam" id="PF00989">
    <property type="entry name" value="PAS"/>
    <property type="match status" value="1"/>
</dbReference>
<evidence type="ECO:0000259" key="23">
    <source>
        <dbReference type="PROSITE" id="PS50894"/>
    </source>
</evidence>
<dbReference type="InterPro" id="IPR036097">
    <property type="entry name" value="HisK_dim/P_sf"/>
</dbReference>
<feature type="domain" description="HPt" evidence="23">
    <location>
        <begin position="1150"/>
        <end position="1246"/>
    </location>
</feature>
<comment type="subcellular location">
    <subcellularLocation>
        <location evidence="2">Cell membrane</location>
        <topology evidence="2">Multi-pass membrane protein</topology>
    </subcellularLocation>
</comment>
<evidence type="ECO:0000256" key="17">
    <source>
        <dbReference type="SAM" id="MobiDB-lite"/>
    </source>
</evidence>
<dbReference type="InterPro" id="IPR003594">
    <property type="entry name" value="HATPase_dom"/>
</dbReference>
<evidence type="ECO:0000256" key="14">
    <source>
        <dbReference type="ARBA" id="ARBA00023306"/>
    </source>
</evidence>
<dbReference type="GO" id="GO:0005524">
    <property type="term" value="F:ATP binding"/>
    <property type="evidence" value="ECO:0007669"/>
    <property type="project" value="UniProtKB-KW"/>
</dbReference>
<evidence type="ECO:0000313" key="24">
    <source>
        <dbReference type="EMBL" id="MCH4295477.1"/>
    </source>
</evidence>
<dbReference type="EMBL" id="JAKUDL010000005">
    <property type="protein sequence ID" value="MCH4295477.1"/>
    <property type="molecule type" value="Genomic_DNA"/>
</dbReference>
<dbReference type="Pfam" id="PF00512">
    <property type="entry name" value="HisKA"/>
    <property type="match status" value="1"/>
</dbReference>
<evidence type="ECO:0000259" key="19">
    <source>
        <dbReference type="PROSITE" id="PS50109"/>
    </source>
</evidence>
<keyword evidence="4" id="KW-1003">Cell membrane</keyword>
<organism evidence="24 25">
    <name type="scientific">Shewanella zhuhaiensis</name>
    <dbReference type="NCBI Taxonomy" id="2919576"/>
    <lineage>
        <taxon>Bacteria</taxon>
        <taxon>Pseudomonadati</taxon>
        <taxon>Pseudomonadota</taxon>
        <taxon>Gammaproteobacteria</taxon>
        <taxon>Alteromonadales</taxon>
        <taxon>Shewanellaceae</taxon>
        <taxon>Shewanella</taxon>
    </lineage>
</organism>
<feature type="modified residue" description="4-aspartylphosphate" evidence="16">
    <location>
        <position position="1039"/>
    </location>
</feature>